<proteinExistence type="predicted"/>
<evidence type="ECO:0000313" key="2">
    <source>
        <dbReference type="Proteomes" id="UP000236161"/>
    </source>
</evidence>
<accession>A0A2I0ACK5</accession>
<sequence>MAGPQRLQAHDYQVNVLTKERDSGDFQRSANMLHMRPFVKGDSCMSTLLESDAQRITNEILARRIKNRERQRRYRARKRLEADMQRSYLIEPRLSWPAEGIESYGTTFSLDASMISAAYEARVYSGRKWKKEARQAYFSERLGKLEFGQKSSEVELIAQYPSNPRGRRDWKADARSKMEMGAREHDRLALGLSV</sequence>
<evidence type="ECO:0000313" key="1">
    <source>
        <dbReference type="EMBL" id="PKA53270.1"/>
    </source>
</evidence>
<keyword evidence="2" id="KW-1185">Reference proteome</keyword>
<dbReference type="OrthoDB" id="763417at2759"/>
<organism evidence="1 2">
    <name type="scientific">Apostasia shenzhenica</name>
    <dbReference type="NCBI Taxonomy" id="1088818"/>
    <lineage>
        <taxon>Eukaryota</taxon>
        <taxon>Viridiplantae</taxon>
        <taxon>Streptophyta</taxon>
        <taxon>Embryophyta</taxon>
        <taxon>Tracheophyta</taxon>
        <taxon>Spermatophyta</taxon>
        <taxon>Magnoliopsida</taxon>
        <taxon>Liliopsida</taxon>
        <taxon>Asparagales</taxon>
        <taxon>Orchidaceae</taxon>
        <taxon>Apostasioideae</taxon>
        <taxon>Apostasia</taxon>
    </lineage>
</organism>
<dbReference type="EMBL" id="KZ451999">
    <property type="protein sequence ID" value="PKA53270.1"/>
    <property type="molecule type" value="Genomic_DNA"/>
</dbReference>
<name>A0A2I0ACK5_9ASPA</name>
<dbReference type="AlphaFoldDB" id="A0A2I0ACK5"/>
<dbReference type="Proteomes" id="UP000236161">
    <property type="component" value="Unassembled WGS sequence"/>
</dbReference>
<reference evidence="1 2" key="1">
    <citation type="journal article" date="2017" name="Nature">
        <title>The Apostasia genome and the evolution of orchids.</title>
        <authorList>
            <person name="Zhang G.Q."/>
            <person name="Liu K.W."/>
            <person name="Li Z."/>
            <person name="Lohaus R."/>
            <person name="Hsiao Y.Y."/>
            <person name="Niu S.C."/>
            <person name="Wang J.Y."/>
            <person name="Lin Y.C."/>
            <person name="Xu Q."/>
            <person name="Chen L.J."/>
            <person name="Yoshida K."/>
            <person name="Fujiwara S."/>
            <person name="Wang Z.W."/>
            <person name="Zhang Y.Q."/>
            <person name="Mitsuda N."/>
            <person name="Wang M."/>
            <person name="Liu G.H."/>
            <person name="Pecoraro L."/>
            <person name="Huang H.X."/>
            <person name="Xiao X.J."/>
            <person name="Lin M."/>
            <person name="Wu X.Y."/>
            <person name="Wu W.L."/>
            <person name="Chen Y.Y."/>
            <person name="Chang S.B."/>
            <person name="Sakamoto S."/>
            <person name="Ohme-Takagi M."/>
            <person name="Yagi M."/>
            <person name="Zeng S.J."/>
            <person name="Shen C.Y."/>
            <person name="Yeh C.M."/>
            <person name="Luo Y.B."/>
            <person name="Tsai W.C."/>
            <person name="Van de Peer Y."/>
            <person name="Liu Z.J."/>
        </authorList>
    </citation>
    <scope>NUCLEOTIDE SEQUENCE [LARGE SCALE GENOMIC DNA]</scope>
    <source>
        <strain evidence="2">cv. Shenzhen</strain>
        <tissue evidence="1">Stem</tissue>
    </source>
</reference>
<gene>
    <name evidence="1" type="ORF">AXF42_Ash010000</name>
</gene>
<protein>
    <submittedName>
        <fullName evidence="1">Uncharacterized protein</fullName>
    </submittedName>
</protein>